<feature type="active site" description="Proton acceptor" evidence="10">
    <location>
        <position position="179"/>
    </location>
</feature>
<feature type="active site" evidence="10">
    <location>
        <position position="87"/>
    </location>
</feature>
<evidence type="ECO:0000256" key="10">
    <source>
        <dbReference type="PIRSR" id="PIRSR037215-1"/>
    </source>
</evidence>
<keyword evidence="5 11" id="KW-0479">Metal-binding</keyword>
<dbReference type="InterPro" id="IPR036264">
    <property type="entry name" value="Bact_exopeptidase_dim_dom"/>
</dbReference>
<evidence type="ECO:0000256" key="3">
    <source>
        <dbReference type="ARBA" id="ARBA00022438"/>
    </source>
</evidence>
<dbReference type="GO" id="GO:0045148">
    <property type="term" value="F:tripeptide aminopeptidase activity"/>
    <property type="evidence" value="ECO:0007669"/>
    <property type="project" value="UniProtKB-UniRule"/>
</dbReference>
<evidence type="ECO:0000256" key="2">
    <source>
        <dbReference type="ARBA" id="ARBA00009692"/>
    </source>
</evidence>
<evidence type="ECO:0000256" key="6">
    <source>
        <dbReference type="ARBA" id="ARBA00022801"/>
    </source>
</evidence>
<dbReference type="EMBL" id="CP157383">
    <property type="protein sequence ID" value="XBM46257.1"/>
    <property type="molecule type" value="Genomic_DNA"/>
</dbReference>
<dbReference type="PROSITE" id="PS00759">
    <property type="entry name" value="ARGE_DAPE_CPG2_2"/>
    <property type="match status" value="1"/>
</dbReference>
<dbReference type="InterPro" id="IPR011650">
    <property type="entry name" value="Peptidase_M20_dimer"/>
</dbReference>
<comment type="cofactor">
    <cofactor evidence="11">
        <name>Zn(2+)</name>
        <dbReference type="ChEBI" id="CHEBI:29105"/>
    </cofactor>
    <text evidence="11">Binds 2 Zn(2+) ions per subunit.</text>
</comment>
<reference evidence="13" key="1">
    <citation type="submission" date="2024-05" db="EMBL/GenBank/DDBJ databases">
        <authorList>
            <person name="Lee M.W."/>
            <person name="Lee J.K."/>
            <person name="Kim J.M."/>
            <person name="Choi D.G."/>
            <person name="Baek J.H."/>
            <person name="Bayburt H."/>
            <person name="Jung J.J."/>
            <person name="Han D.M."/>
            <person name="Jeon C.O."/>
        </authorList>
    </citation>
    <scope>NUCLEOTIDE SEQUENCE</scope>
    <source>
        <strain evidence="13">JCM 1131</strain>
    </source>
</reference>
<feature type="binding site" evidence="11">
    <location>
        <position position="384"/>
    </location>
    <ligand>
        <name>Zn(2+)</name>
        <dbReference type="ChEBI" id="CHEBI:29105"/>
        <label>2</label>
    </ligand>
</feature>
<dbReference type="GO" id="GO:0005829">
    <property type="term" value="C:cytosol"/>
    <property type="evidence" value="ECO:0007669"/>
    <property type="project" value="TreeGrafter"/>
</dbReference>
<feature type="binding site" evidence="11">
    <location>
        <position position="145"/>
    </location>
    <ligand>
        <name>Zn(2+)</name>
        <dbReference type="ChEBI" id="CHEBI:29105"/>
        <label>2</label>
    </ligand>
</feature>
<dbReference type="GO" id="GO:0008237">
    <property type="term" value="F:metallopeptidase activity"/>
    <property type="evidence" value="ECO:0007669"/>
    <property type="project" value="UniProtKB-KW"/>
</dbReference>
<evidence type="ECO:0000256" key="8">
    <source>
        <dbReference type="ARBA" id="ARBA00023049"/>
    </source>
</evidence>
<dbReference type="GO" id="GO:0006508">
    <property type="term" value="P:proteolysis"/>
    <property type="evidence" value="ECO:0007669"/>
    <property type="project" value="UniProtKB-UniRule"/>
</dbReference>
<feature type="binding site" evidence="11">
    <location>
        <position position="180"/>
    </location>
    <ligand>
        <name>Zn(2+)</name>
        <dbReference type="ChEBI" id="CHEBI:29105"/>
        <label>2</label>
    </ligand>
</feature>
<evidence type="ECO:0000313" key="13">
    <source>
        <dbReference type="EMBL" id="XBM46257.1"/>
    </source>
</evidence>
<dbReference type="InterPro" id="IPR002933">
    <property type="entry name" value="Peptidase_M20"/>
</dbReference>
<dbReference type="CDD" id="cd03892">
    <property type="entry name" value="M20_peptT"/>
    <property type="match status" value="1"/>
</dbReference>
<keyword evidence="4" id="KW-0645">Protease</keyword>
<evidence type="ECO:0000259" key="12">
    <source>
        <dbReference type="Pfam" id="PF07687"/>
    </source>
</evidence>
<dbReference type="GO" id="GO:0006518">
    <property type="term" value="P:peptide metabolic process"/>
    <property type="evidence" value="ECO:0007669"/>
    <property type="project" value="InterPro"/>
</dbReference>
<dbReference type="GO" id="GO:0008270">
    <property type="term" value="F:zinc ion binding"/>
    <property type="evidence" value="ECO:0007669"/>
    <property type="project" value="InterPro"/>
</dbReference>
<proteinExistence type="inferred from homology"/>
<dbReference type="SUPFAM" id="SSF53187">
    <property type="entry name" value="Zn-dependent exopeptidases"/>
    <property type="match status" value="1"/>
</dbReference>
<feature type="binding site" evidence="11">
    <location>
        <position position="145"/>
    </location>
    <ligand>
        <name>Zn(2+)</name>
        <dbReference type="ChEBI" id="CHEBI:29105"/>
        <label>1</label>
    </ligand>
</feature>
<dbReference type="AlphaFoldDB" id="A0AAU7G6N4"/>
<dbReference type="InterPro" id="IPR010161">
    <property type="entry name" value="Peptidase_M20B"/>
</dbReference>
<dbReference type="Gene3D" id="3.30.70.360">
    <property type="match status" value="1"/>
</dbReference>
<evidence type="ECO:0000256" key="9">
    <source>
        <dbReference type="NCBIfam" id="TIGR01882"/>
    </source>
</evidence>
<dbReference type="NCBIfam" id="TIGR01882">
    <property type="entry name" value="peptidase-T"/>
    <property type="match status" value="1"/>
</dbReference>
<evidence type="ECO:0000256" key="4">
    <source>
        <dbReference type="ARBA" id="ARBA00022670"/>
    </source>
</evidence>
<dbReference type="PANTHER" id="PTHR42994">
    <property type="entry name" value="PEPTIDASE T"/>
    <property type="match status" value="1"/>
</dbReference>
<feature type="domain" description="Peptidase M20 dimerisation" evidence="12">
    <location>
        <begin position="212"/>
        <end position="314"/>
    </location>
</feature>
<comment type="similarity">
    <text evidence="2">Belongs to the peptidase M20B family.</text>
</comment>
<dbReference type="EC" id="3.4.11.4" evidence="9"/>
<sequence length="442" mass="49133">MVVIDQAYIQDKFIEYCKVNTRSDDQSKEVPTTPGQIELLKMIEQELGNLGLENISFSKKDSYLVGKLPGTVRDEKVTPIGFVAHVDTADFNAENIQPQVHHDYDGKDILLKEGRVLSTSEFPSLKKHLGETLITADGTTLLGADDKAGIAGLLGMLKYLKENASVKHGDIWVAFGPDEEIGKGAARFDVQRFPVEFAYTLDNGDPGDIAFETFNAAAATINFHGTVVHPGEAYGLMINAALMSSEFIQGLPADEVPENSKDFDGYFMVLSNNGNVDHAQIKLIIRDFDTDGFEQKKKLVTDLVDKLNKKYGKDRVTIELHDQYRSPGDLIKKHPYVVNLVLHAYDALGLKPKIIPFRGGTDGDFISEKGIPTPNLFNGGANFHGPYEYVTTESMALLSRTLIEIAQQHVLLNNKRDERPLKESTKLNEFLHNKLYSKPPKH</sequence>
<dbReference type="Gene3D" id="3.40.630.10">
    <property type="entry name" value="Zn peptidases"/>
    <property type="match status" value="1"/>
</dbReference>
<keyword evidence="8" id="KW-0482">Metalloprotease</keyword>
<dbReference type="PROSITE" id="PS00758">
    <property type="entry name" value="ARGE_DAPE_CPG2_1"/>
    <property type="match status" value="1"/>
</dbReference>
<protein>
    <recommendedName>
        <fullName evidence="9">Peptidase T</fullName>
        <ecNumber evidence="9">3.4.11.4</ecNumber>
    </recommendedName>
</protein>
<dbReference type="NCBIfam" id="NF009920">
    <property type="entry name" value="PRK13381.1"/>
    <property type="match status" value="1"/>
</dbReference>
<comment type="catalytic activity">
    <reaction evidence="1">
        <text>Release of the N-terminal residue from a tripeptide.</text>
        <dbReference type="EC" id="3.4.11.4"/>
    </reaction>
</comment>
<name>A0AAU7G6N4_9LACO</name>
<evidence type="ECO:0000256" key="7">
    <source>
        <dbReference type="ARBA" id="ARBA00022833"/>
    </source>
</evidence>
<dbReference type="NCBIfam" id="NF003976">
    <property type="entry name" value="PRK05469.1"/>
    <property type="match status" value="1"/>
</dbReference>
<gene>
    <name evidence="13" type="primary">pepT</name>
    <name evidence="13" type="ORF">ABG084_03830</name>
</gene>
<keyword evidence="7 11" id="KW-0862">Zinc</keyword>
<feature type="binding site" evidence="11">
    <location>
        <position position="202"/>
    </location>
    <ligand>
        <name>Zn(2+)</name>
        <dbReference type="ChEBI" id="CHEBI:29105"/>
        <label>1</label>
    </ligand>
</feature>
<dbReference type="PIRSF" id="PIRSF037215">
    <property type="entry name" value="Peptidase_M20B"/>
    <property type="match status" value="1"/>
</dbReference>
<dbReference type="SUPFAM" id="SSF55031">
    <property type="entry name" value="Bacterial exopeptidase dimerisation domain"/>
    <property type="match status" value="1"/>
</dbReference>
<evidence type="ECO:0000256" key="1">
    <source>
        <dbReference type="ARBA" id="ARBA00000870"/>
    </source>
</evidence>
<dbReference type="PANTHER" id="PTHR42994:SF1">
    <property type="entry name" value="PEPTIDASE T"/>
    <property type="match status" value="1"/>
</dbReference>
<organism evidence="13">
    <name type="scientific">Lactobacillus sp. JCM 1131</name>
    <dbReference type="NCBI Taxonomy" id="3153753"/>
    <lineage>
        <taxon>Bacteria</taxon>
        <taxon>Bacillati</taxon>
        <taxon>Bacillota</taxon>
        <taxon>Bacilli</taxon>
        <taxon>Lactobacillales</taxon>
        <taxon>Lactobacillaceae</taxon>
        <taxon>Lactobacillus</taxon>
    </lineage>
</organism>
<dbReference type="Pfam" id="PF07687">
    <property type="entry name" value="M20_dimer"/>
    <property type="match status" value="1"/>
</dbReference>
<keyword evidence="3 13" id="KW-0031">Aminopeptidase</keyword>
<dbReference type="RefSeq" id="WP_348796806.1">
    <property type="nucleotide sequence ID" value="NZ_CP157383.1"/>
</dbReference>
<accession>A0AAU7G6N4</accession>
<dbReference type="Pfam" id="PF01546">
    <property type="entry name" value="Peptidase_M20"/>
    <property type="match status" value="1"/>
</dbReference>
<feature type="binding site" evidence="11">
    <location>
        <position position="85"/>
    </location>
    <ligand>
        <name>Zn(2+)</name>
        <dbReference type="ChEBI" id="CHEBI:29105"/>
        <label>1</label>
    </ligand>
</feature>
<keyword evidence="6 13" id="KW-0378">Hydrolase</keyword>
<evidence type="ECO:0000256" key="11">
    <source>
        <dbReference type="PIRSR" id="PIRSR037215-2"/>
    </source>
</evidence>
<evidence type="ECO:0000256" key="5">
    <source>
        <dbReference type="ARBA" id="ARBA00022723"/>
    </source>
</evidence>
<dbReference type="InterPro" id="IPR001261">
    <property type="entry name" value="ArgE/DapE_CS"/>
</dbReference>